<protein>
    <submittedName>
        <fullName evidence="1">Uncharacterized protein</fullName>
    </submittedName>
</protein>
<organism evidence="1 2">
    <name type="scientific">Brachionus plicatilis</name>
    <name type="common">Marine rotifer</name>
    <name type="synonym">Brachionus muelleri</name>
    <dbReference type="NCBI Taxonomy" id="10195"/>
    <lineage>
        <taxon>Eukaryota</taxon>
        <taxon>Metazoa</taxon>
        <taxon>Spiralia</taxon>
        <taxon>Gnathifera</taxon>
        <taxon>Rotifera</taxon>
        <taxon>Eurotatoria</taxon>
        <taxon>Monogononta</taxon>
        <taxon>Pseudotrocha</taxon>
        <taxon>Ploima</taxon>
        <taxon>Brachionidae</taxon>
        <taxon>Brachionus</taxon>
    </lineage>
</organism>
<sequence>MVLQKTLENLQRVPSSSKIQQFSLLITDLKDRLTTTTKFPRSFSNYYHNKHNIPSQFLTKRSLVYSQKCEKKLKEIKRD</sequence>
<dbReference type="Proteomes" id="UP000276133">
    <property type="component" value="Unassembled WGS sequence"/>
</dbReference>
<evidence type="ECO:0000313" key="2">
    <source>
        <dbReference type="Proteomes" id="UP000276133"/>
    </source>
</evidence>
<evidence type="ECO:0000313" key="1">
    <source>
        <dbReference type="EMBL" id="RNA33175.1"/>
    </source>
</evidence>
<comment type="caution">
    <text evidence="1">The sequence shown here is derived from an EMBL/GenBank/DDBJ whole genome shotgun (WGS) entry which is preliminary data.</text>
</comment>
<dbReference type="EMBL" id="REGN01001676">
    <property type="protein sequence ID" value="RNA33175.1"/>
    <property type="molecule type" value="Genomic_DNA"/>
</dbReference>
<proteinExistence type="predicted"/>
<name>A0A3M7SBZ6_BRAPC</name>
<gene>
    <name evidence="1" type="ORF">BpHYR1_029687</name>
</gene>
<keyword evidence="2" id="KW-1185">Reference proteome</keyword>
<reference evidence="1 2" key="1">
    <citation type="journal article" date="2018" name="Sci. Rep.">
        <title>Genomic signatures of local adaptation to the degree of environmental predictability in rotifers.</title>
        <authorList>
            <person name="Franch-Gras L."/>
            <person name="Hahn C."/>
            <person name="Garcia-Roger E.M."/>
            <person name="Carmona M.J."/>
            <person name="Serra M."/>
            <person name="Gomez A."/>
        </authorList>
    </citation>
    <scope>NUCLEOTIDE SEQUENCE [LARGE SCALE GENOMIC DNA]</scope>
    <source>
        <strain evidence="1">HYR1</strain>
    </source>
</reference>
<dbReference type="AlphaFoldDB" id="A0A3M7SBZ6"/>
<accession>A0A3M7SBZ6</accession>